<evidence type="ECO:0000313" key="2">
    <source>
        <dbReference type="Proteomes" id="UP000179281"/>
    </source>
</evidence>
<reference evidence="1 2" key="1">
    <citation type="journal article" date="2016" name="Nat. Commun.">
        <title>Thousands of microbial genomes shed light on interconnected biogeochemical processes in an aquifer system.</title>
        <authorList>
            <person name="Anantharaman K."/>
            <person name="Brown C.T."/>
            <person name="Hug L.A."/>
            <person name="Sharon I."/>
            <person name="Castelle C.J."/>
            <person name="Probst A.J."/>
            <person name="Thomas B.C."/>
            <person name="Singh A."/>
            <person name="Wilkins M.J."/>
            <person name="Karaoz U."/>
            <person name="Brodie E.L."/>
            <person name="Williams K.H."/>
            <person name="Hubbard S.S."/>
            <person name="Banfield J.F."/>
        </authorList>
    </citation>
    <scope>NUCLEOTIDE SEQUENCE [LARGE SCALE GENOMIC DNA]</scope>
</reference>
<proteinExistence type="predicted"/>
<accession>A0A1G2CMD0</accession>
<dbReference type="EMBL" id="MHLD01000016">
    <property type="protein sequence ID" value="OGZ02543.1"/>
    <property type="molecule type" value="Genomic_DNA"/>
</dbReference>
<dbReference type="Proteomes" id="UP000179281">
    <property type="component" value="Unassembled WGS sequence"/>
</dbReference>
<comment type="caution">
    <text evidence="1">The sequence shown here is derived from an EMBL/GenBank/DDBJ whole genome shotgun (WGS) entry which is preliminary data.</text>
</comment>
<dbReference type="SUPFAM" id="SSF54427">
    <property type="entry name" value="NTF2-like"/>
    <property type="match status" value="1"/>
</dbReference>
<dbReference type="STRING" id="1798653.A3G64_00910"/>
<organism evidence="1 2">
    <name type="scientific">Candidatus Liptonbacteria bacterium RIFCSPLOWO2_12_FULL_60_15</name>
    <dbReference type="NCBI Taxonomy" id="1798653"/>
    <lineage>
        <taxon>Bacteria</taxon>
        <taxon>Candidatus Liptoniibacteriota</taxon>
    </lineage>
</organism>
<dbReference type="InterPro" id="IPR032710">
    <property type="entry name" value="NTF2-like_dom_sf"/>
</dbReference>
<evidence type="ECO:0008006" key="3">
    <source>
        <dbReference type="Google" id="ProtNLM"/>
    </source>
</evidence>
<name>A0A1G2CMD0_9BACT</name>
<sequence>MSIIFDFFFRKTEKDFVHFREKPASADEREIAAIIGEFTRDANSPPHDHAHDYFTTDARIRSIALGEASHTPEEVHALKRRLNISFGDMFLDDALISVDTNGTEAHVSGALTWGSGAFKKTSGRVFHLVRSERWRISAVDWYAL</sequence>
<protein>
    <recommendedName>
        <fullName evidence="3">DUF4440 domain-containing protein</fullName>
    </recommendedName>
</protein>
<dbReference type="AlphaFoldDB" id="A0A1G2CMD0"/>
<evidence type="ECO:0000313" key="1">
    <source>
        <dbReference type="EMBL" id="OGZ02543.1"/>
    </source>
</evidence>
<gene>
    <name evidence="1" type="ORF">A3G64_00910</name>
</gene>